<organism evidence="3 4">
    <name type="scientific">Nesidiocoris tenuis</name>
    <dbReference type="NCBI Taxonomy" id="355587"/>
    <lineage>
        <taxon>Eukaryota</taxon>
        <taxon>Metazoa</taxon>
        <taxon>Ecdysozoa</taxon>
        <taxon>Arthropoda</taxon>
        <taxon>Hexapoda</taxon>
        <taxon>Insecta</taxon>
        <taxon>Pterygota</taxon>
        <taxon>Neoptera</taxon>
        <taxon>Paraneoptera</taxon>
        <taxon>Hemiptera</taxon>
        <taxon>Heteroptera</taxon>
        <taxon>Panheteroptera</taxon>
        <taxon>Cimicomorpha</taxon>
        <taxon>Miridae</taxon>
        <taxon>Dicyphina</taxon>
        <taxon>Nesidiocoris</taxon>
    </lineage>
</organism>
<dbReference type="Proteomes" id="UP001307889">
    <property type="component" value="Chromosome 1"/>
</dbReference>
<evidence type="ECO:0000313" key="4">
    <source>
        <dbReference type="Proteomes" id="UP001307889"/>
    </source>
</evidence>
<evidence type="ECO:0000256" key="2">
    <source>
        <dbReference type="SAM" id="Phobius"/>
    </source>
</evidence>
<keyword evidence="2" id="KW-1133">Transmembrane helix</keyword>
<evidence type="ECO:0000313" key="3">
    <source>
        <dbReference type="EMBL" id="BES87869.1"/>
    </source>
</evidence>
<feature type="region of interest" description="Disordered" evidence="1">
    <location>
        <begin position="63"/>
        <end position="104"/>
    </location>
</feature>
<sequence>MKSVPRQERKAVGKNVLRESSMAEKIMMLLNENVSYTVLCCVTAILTILITALLLLKLSKKNNKHEGNEKTPGLKTCVLKDVDQKSSDDEGIADSQLKDENSEEDLPWLLQKPSVVMLNHEGEESDDCYDGNKLNSDGKLKNDSKEGNIAAGGDSACTKIEESDEW</sequence>
<reference evidence="3 4" key="1">
    <citation type="submission" date="2023-09" db="EMBL/GenBank/DDBJ databases">
        <title>Nesidiocoris tenuis whole genome shotgun sequence.</title>
        <authorList>
            <person name="Shibata T."/>
            <person name="Shimoda M."/>
            <person name="Kobayashi T."/>
            <person name="Uehara T."/>
        </authorList>
    </citation>
    <scope>NUCLEOTIDE SEQUENCE [LARGE SCALE GENOMIC DNA]</scope>
    <source>
        <strain evidence="3 4">Japan</strain>
    </source>
</reference>
<feature type="transmembrane region" description="Helical" evidence="2">
    <location>
        <begin position="34"/>
        <end position="56"/>
    </location>
</feature>
<protein>
    <recommendedName>
        <fullName evidence="5">Transmembrane protein</fullName>
    </recommendedName>
</protein>
<keyword evidence="2" id="KW-0472">Membrane</keyword>
<evidence type="ECO:0000256" key="1">
    <source>
        <dbReference type="SAM" id="MobiDB-lite"/>
    </source>
</evidence>
<accession>A0ABN7A9P9</accession>
<keyword evidence="2" id="KW-0812">Transmembrane</keyword>
<name>A0ABN7A9P9_9HEMI</name>
<dbReference type="EMBL" id="AP028909">
    <property type="protein sequence ID" value="BES87869.1"/>
    <property type="molecule type" value="Genomic_DNA"/>
</dbReference>
<keyword evidence="4" id="KW-1185">Reference proteome</keyword>
<feature type="region of interest" description="Disordered" evidence="1">
    <location>
        <begin position="139"/>
        <end position="166"/>
    </location>
</feature>
<gene>
    <name evidence="3" type="ORF">NTJ_00675</name>
</gene>
<feature type="compositionally biased region" description="Basic and acidic residues" evidence="1">
    <location>
        <begin position="78"/>
        <end position="88"/>
    </location>
</feature>
<proteinExistence type="predicted"/>
<evidence type="ECO:0008006" key="5">
    <source>
        <dbReference type="Google" id="ProtNLM"/>
    </source>
</evidence>